<dbReference type="InterPro" id="IPR037855">
    <property type="entry name" value="Vps36"/>
</dbReference>
<protein>
    <recommendedName>
        <fullName evidence="4">Vacuolar protein-sorting-associated protein 36</fullName>
    </recommendedName>
    <alternativeName>
        <fullName evidence="4">ESCRT-II complex subunit VPS36</fullName>
    </alternativeName>
</protein>
<dbReference type="GO" id="GO:0043130">
    <property type="term" value="F:ubiquitin binding"/>
    <property type="evidence" value="ECO:0007669"/>
    <property type="project" value="UniProtKB-UniRule"/>
</dbReference>
<evidence type="ECO:0000313" key="9">
    <source>
        <dbReference type="Proteomes" id="UP001210925"/>
    </source>
</evidence>
<accession>A0AAD5UBS5</accession>
<dbReference type="Gene3D" id="2.30.29.30">
    <property type="entry name" value="Pleckstrin-homology domain (PH domain)/Phosphotyrosine-binding domain (PTB)"/>
    <property type="match status" value="1"/>
</dbReference>
<evidence type="ECO:0000256" key="3">
    <source>
        <dbReference type="ARBA" id="ARBA00022927"/>
    </source>
</evidence>
<feature type="region of interest" description="Disordered" evidence="6">
    <location>
        <begin position="384"/>
        <end position="424"/>
    </location>
</feature>
<dbReference type="Proteomes" id="UP001210925">
    <property type="component" value="Unassembled WGS sequence"/>
</dbReference>
<comment type="function">
    <text evidence="4">Component of the ESCRT-II complex (endosomal sorting complex required for transport II), which is required for multivesicular body (MVB) formation and sorting of endosomal cargo proteins into MVBs.</text>
</comment>
<gene>
    <name evidence="8" type="primary">VPS36</name>
    <name evidence="8" type="ORF">HK103_007615</name>
</gene>
<feature type="coiled-coil region" evidence="5">
    <location>
        <begin position="156"/>
        <end position="183"/>
    </location>
</feature>
<dbReference type="GO" id="GO:0031902">
    <property type="term" value="C:late endosome membrane"/>
    <property type="evidence" value="ECO:0007669"/>
    <property type="project" value="UniProtKB-UniRule"/>
</dbReference>
<feature type="compositionally biased region" description="Polar residues" evidence="6">
    <location>
        <begin position="511"/>
        <end position="527"/>
    </location>
</feature>
<keyword evidence="4" id="KW-0967">Endosome</keyword>
<dbReference type="InterPro" id="IPR011993">
    <property type="entry name" value="PH-like_dom_sf"/>
</dbReference>
<dbReference type="Gene3D" id="1.10.10.10">
    <property type="entry name" value="Winged helix-like DNA-binding domain superfamily/Winged helix DNA-binding domain"/>
    <property type="match status" value="1"/>
</dbReference>
<comment type="caution">
    <text evidence="8">The sequence shown here is derived from an EMBL/GenBank/DDBJ whole genome shotgun (WGS) entry which is preliminary data.</text>
</comment>
<feature type="domain" description="GLUE N-terminal" evidence="7">
    <location>
        <begin position="9"/>
        <end position="156"/>
    </location>
</feature>
<sequence length="575" mass="63751">MANRLFPFMNKLFESKSEIPGENVLHTVSNVGLYDGNDKLEDYSNGTVTITSHRIIYDPKNSLGPVQILLSRITSHSTFAGFMLQSPKIILTLKQGNKCFNCGVSRPDIPAQCKVCTFINQQEDQNCQMCGGLQETVNALEKALSDKQWLKKEIGVSSILNKKQQEQKKMNEMNESFSDLKTLMEKAGEMTRLADLITSKLGTEHDEFTNSLAQFGVNVQSTGNYHSQLSLEINEFLVKRNENILTLCDLYCLYNRVRGIALISPTDLLKACLLLDKEYILKEFSSGLKIVQRKDDDCVERIIKEADGDSVGSLAKRIGLSLLIVKEGLTQGITSGQLKEQNSALAVALNSNLIGVGDGSDEVIGQKAIPIVGQNVPLNARALNQPQAGSLPNGQYNLPQPNAAQSMQNSNQGYSLPTSSSQSNLRQTSHLELQFYPSGCSNYIPANYIAKTPPVNNSSNLENVSSARPAVQTDTTGLNYLIKEMYAQPAQNKLQQHYERQQVKQMLSNDYNSKPQANTQNMTNQGPKQDISKPIQQPLPDEVYDDLEPGKKFMVNVNPNDPKAKDYEISQMEII</sequence>
<keyword evidence="4" id="KW-0963">Cytoplasm</keyword>
<keyword evidence="9" id="KW-1185">Reference proteome</keyword>
<dbReference type="PANTHER" id="PTHR13128:SF12">
    <property type="entry name" value="VACUOLAR PROTEIN-SORTING-ASSOCIATED PROTEIN 36"/>
    <property type="match status" value="1"/>
</dbReference>
<proteinExistence type="inferred from homology"/>
<evidence type="ECO:0000256" key="6">
    <source>
        <dbReference type="SAM" id="MobiDB-lite"/>
    </source>
</evidence>
<evidence type="ECO:0000256" key="1">
    <source>
        <dbReference type="ARBA" id="ARBA00009697"/>
    </source>
</evidence>
<organism evidence="8 9">
    <name type="scientific">Boothiomyces macroporosus</name>
    <dbReference type="NCBI Taxonomy" id="261099"/>
    <lineage>
        <taxon>Eukaryota</taxon>
        <taxon>Fungi</taxon>
        <taxon>Fungi incertae sedis</taxon>
        <taxon>Chytridiomycota</taxon>
        <taxon>Chytridiomycota incertae sedis</taxon>
        <taxon>Chytridiomycetes</taxon>
        <taxon>Rhizophydiales</taxon>
        <taxon>Terramycetaceae</taxon>
        <taxon>Boothiomyces</taxon>
    </lineage>
</organism>
<keyword evidence="3 4" id="KW-0653">Protein transport</keyword>
<name>A0AAD5UBS5_9FUNG</name>
<dbReference type="GO" id="GO:0000814">
    <property type="term" value="C:ESCRT II complex"/>
    <property type="evidence" value="ECO:0007669"/>
    <property type="project" value="UniProtKB-UniRule"/>
</dbReference>
<keyword evidence="2 4" id="KW-0813">Transport</keyword>
<dbReference type="GO" id="GO:0043328">
    <property type="term" value="P:protein transport to vacuole involved in ubiquitin-dependent protein catabolic process via the multivesicular body sorting pathway"/>
    <property type="evidence" value="ECO:0007669"/>
    <property type="project" value="UniProtKB-UniRule"/>
</dbReference>
<keyword evidence="5" id="KW-0175">Coiled coil</keyword>
<dbReference type="Pfam" id="PF04157">
    <property type="entry name" value="EAP30"/>
    <property type="match status" value="1"/>
</dbReference>
<dbReference type="InterPro" id="IPR036390">
    <property type="entry name" value="WH_DNA-bd_sf"/>
</dbReference>
<evidence type="ECO:0000256" key="2">
    <source>
        <dbReference type="ARBA" id="ARBA00022448"/>
    </source>
</evidence>
<evidence type="ECO:0000259" key="7">
    <source>
        <dbReference type="PROSITE" id="PS51495"/>
    </source>
</evidence>
<dbReference type="InterPro" id="IPR021648">
    <property type="entry name" value="GLUE_dom"/>
</dbReference>
<reference evidence="8" key="1">
    <citation type="submission" date="2020-05" db="EMBL/GenBank/DDBJ databases">
        <title>Phylogenomic resolution of chytrid fungi.</title>
        <authorList>
            <person name="Stajich J.E."/>
            <person name="Amses K."/>
            <person name="Simmons R."/>
            <person name="Seto K."/>
            <person name="Myers J."/>
            <person name="Bonds A."/>
            <person name="Quandt C.A."/>
            <person name="Barry K."/>
            <person name="Liu P."/>
            <person name="Grigoriev I."/>
            <person name="Longcore J.E."/>
            <person name="James T.Y."/>
        </authorList>
    </citation>
    <scope>NUCLEOTIDE SEQUENCE</scope>
    <source>
        <strain evidence="8">PLAUS21</strain>
    </source>
</reference>
<dbReference type="EMBL" id="JADGKB010000096">
    <property type="protein sequence ID" value="KAJ3253946.1"/>
    <property type="molecule type" value="Genomic_DNA"/>
</dbReference>
<comment type="subcellular location">
    <subcellularLocation>
        <location evidence="4">Cytoplasm</location>
    </subcellularLocation>
    <subcellularLocation>
        <location evidence="4">Endosome</location>
    </subcellularLocation>
</comment>
<dbReference type="SUPFAM" id="SSF46785">
    <property type="entry name" value="Winged helix' DNA-binding domain"/>
    <property type="match status" value="1"/>
</dbReference>
<dbReference type="SUPFAM" id="SSF50729">
    <property type="entry name" value="PH domain-like"/>
    <property type="match status" value="1"/>
</dbReference>
<dbReference type="PROSITE" id="PS51495">
    <property type="entry name" value="GLUE"/>
    <property type="match status" value="1"/>
</dbReference>
<dbReference type="GO" id="GO:0032266">
    <property type="term" value="F:phosphatidylinositol-3-phosphate binding"/>
    <property type="evidence" value="ECO:0007669"/>
    <property type="project" value="UniProtKB-UniRule"/>
</dbReference>
<evidence type="ECO:0000256" key="5">
    <source>
        <dbReference type="SAM" id="Coils"/>
    </source>
</evidence>
<feature type="region of interest" description="Disordered" evidence="6">
    <location>
        <begin position="511"/>
        <end position="546"/>
    </location>
</feature>
<evidence type="ECO:0000256" key="4">
    <source>
        <dbReference type="RuleBase" id="RU367095"/>
    </source>
</evidence>
<dbReference type="PANTHER" id="PTHR13128">
    <property type="entry name" value="VACUOLAR PROTEIN-SORTING-ASSOCIATED PROTEIN 36"/>
    <property type="match status" value="1"/>
</dbReference>
<comment type="similarity">
    <text evidence="1 4">Belongs to the VPS36 family.</text>
</comment>
<evidence type="ECO:0000313" key="8">
    <source>
        <dbReference type="EMBL" id="KAJ3253946.1"/>
    </source>
</evidence>
<dbReference type="Pfam" id="PF11605">
    <property type="entry name" value="Vps36_ESCRT-II"/>
    <property type="match status" value="1"/>
</dbReference>
<dbReference type="AlphaFoldDB" id="A0AAD5UBS5"/>
<dbReference type="InterPro" id="IPR036388">
    <property type="entry name" value="WH-like_DNA-bd_sf"/>
</dbReference>
<comment type="subunit">
    <text evidence="4">Component of the endosomal sorting complex required for transport II (ESCRT-II).</text>
</comment>
<dbReference type="InterPro" id="IPR040608">
    <property type="entry name" value="Snf8/Vps36"/>
</dbReference>